<organism evidence="10 11">
    <name type="scientific">Luteolibacter luteus</name>
    <dbReference type="NCBI Taxonomy" id="2728835"/>
    <lineage>
        <taxon>Bacteria</taxon>
        <taxon>Pseudomonadati</taxon>
        <taxon>Verrucomicrobiota</taxon>
        <taxon>Verrucomicrobiia</taxon>
        <taxon>Verrucomicrobiales</taxon>
        <taxon>Verrucomicrobiaceae</taxon>
        <taxon>Luteolibacter</taxon>
    </lineage>
</organism>
<keyword evidence="6 8" id="KW-0687">Ribonucleoprotein</keyword>
<dbReference type="InterPro" id="IPR002583">
    <property type="entry name" value="Ribosomal_bS20"/>
</dbReference>
<dbReference type="Proteomes" id="UP000501812">
    <property type="component" value="Chromosome"/>
</dbReference>
<evidence type="ECO:0000256" key="2">
    <source>
        <dbReference type="ARBA" id="ARBA00007634"/>
    </source>
</evidence>
<dbReference type="PANTHER" id="PTHR33398:SF1">
    <property type="entry name" value="SMALL RIBOSOMAL SUBUNIT PROTEIN BS20C"/>
    <property type="match status" value="1"/>
</dbReference>
<gene>
    <name evidence="8 10" type="primary">rpsT</name>
    <name evidence="10" type="ORF">HHL09_17390</name>
</gene>
<keyword evidence="11" id="KW-1185">Reference proteome</keyword>
<evidence type="ECO:0000313" key="10">
    <source>
        <dbReference type="EMBL" id="QJE97483.1"/>
    </source>
</evidence>
<protein>
    <recommendedName>
        <fullName evidence="7 8">Small ribosomal subunit protein bS20</fullName>
    </recommendedName>
</protein>
<dbReference type="GO" id="GO:0015935">
    <property type="term" value="C:small ribosomal subunit"/>
    <property type="evidence" value="ECO:0007669"/>
    <property type="project" value="TreeGrafter"/>
</dbReference>
<dbReference type="PANTHER" id="PTHR33398">
    <property type="entry name" value="30S RIBOSOMAL PROTEIN S20"/>
    <property type="match status" value="1"/>
</dbReference>
<dbReference type="GO" id="GO:0006412">
    <property type="term" value="P:translation"/>
    <property type="evidence" value="ECO:0007669"/>
    <property type="project" value="UniProtKB-UniRule"/>
</dbReference>
<sequence>MANHKSALKRVRQTKVRTERNRARKTVIKTLRKKTLAAVAAADAPAAGQSLAEFSSAVDKAAKKGLIHKNKAANLKSKAAKAIASIA</sequence>
<accession>A0A858RNE9</accession>
<evidence type="ECO:0000256" key="4">
    <source>
        <dbReference type="ARBA" id="ARBA00022884"/>
    </source>
</evidence>
<evidence type="ECO:0000256" key="3">
    <source>
        <dbReference type="ARBA" id="ARBA00022730"/>
    </source>
</evidence>
<keyword evidence="3 8" id="KW-0699">rRNA-binding</keyword>
<proteinExistence type="inferred from homology"/>
<dbReference type="AlphaFoldDB" id="A0A858RNE9"/>
<evidence type="ECO:0000256" key="5">
    <source>
        <dbReference type="ARBA" id="ARBA00022980"/>
    </source>
</evidence>
<dbReference type="HAMAP" id="MF_00500">
    <property type="entry name" value="Ribosomal_bS20"/>
    <property type="match status" value="1"/>
</dbReference>
<dbReference type="EMBL" id="CP051774">
    <property type="protein sequence ID" value="QJE97483.1"/>
    <property type="molecule type" value="Genomic_DNA"/>
</dbReference>
<dbReference type="RefSeq" id="WP_169455889.1">
    <property type="nucleotide sequence ID" value="NZ_CP051774.1"/>
</dbReference>
<feature type="compositionally biased region" description="Basic residues" evidence="9">
    <location>
        <begin position="1"/>
        <end position="15"/>
    </location>
</feature>
<name>A0A858RNE9_9BACT</name>
<evidence type="ECO:0000256" key="9">
    <source>
        <dbReference type="SAM" id="MobiDB-lite"/>
    </source>
</evidence>
<feature type="region of interest" description="Disordered" evidence="9">
    <location>
        <begin position="1"/>
        <end position="24"/>
    </location>
</feature>
<keyword evidence="4 8" id="KW-0694">RNA-binding</keyword>
<dbReference type="SUPFAM" id="SSF46992">
    <property type="entry name" value="Ribosomal protein S20"/>
    <property type="match status" value="1"/>
</dbReference>
<comment type="similarity">
    <text evidence="2 8">Belongs to the bacterial ribosomal protein bS20 family.</text>
</comment>
<dbReference type="Pfam" id="PF01649">
    <property type="entry name" value="Ribosomal_S20p"/>
    <property type="match status" value="1"/>
</dbReference>
<evidence type="ECO:0000256" key="1">
    <source>
        <dbReference type="ARBA" id="ARBA00003134"/>
    </source>
</evidence>
<dbReference type="KEGG" id="luo:HHL09_17390"/>
<dbReference type="InterPro" id="IPR036510">
    <property type="entry name" value="Ribosomal_bS20_sf"/>
</dbReference>
<comment type="function">
    <text evidence="1 8">Binds directly to 16S ribosomal RNA.</text>
</comment>
<evidence type="ECO:0000256" key="8">
    <source>
        <dbReference type="HAMAP-Rule" id="MF_00500"/>
    </source>
</evidence>
<dbReference type="Gene3D" id="1.20.58.110">
    <property type="entry name" value="Ribosomal protein S20"/>
    <property type="match status" value="1"/>
</dbReference>
<evidence type="ECO:0000256" key="6">
    <source>
        <dbReference type="ARBA" id="ARBA00023274"/>
    </source>
</evidence>
<evidence type="ECO:0000256" key="7">
    <source>
        <dbReference type="ARBA" id="ARBA00035136"/>
    </source>
</evidence>
<keyword evidence="5 8" id="KW-0689">Ribosomal protein</keyword>
<dbReference type="NCBIfam" id="TIGR00029">
    <property type="entry name" value="S20"/>
    <property type="match status" value="1"/>
</dbReference>
<reference evidence="10 11" key="1">
    <citation type="submission" date="2020-04" db="EMBL/GenBank/DDBJ databases">
        <title>Luteolibacter sp. G-1-1-1 isolated from soil.</title>
        <authorList>
            <person name="Dahal R.H."/>
        </authorList>
    </citation>
    <scope>NUCLEOTIDE SEQUENCE [LARGE SCALE GENOMIC DNA]</scope>
    <source>
        <strain evidence="10 11">G-1-1-1</strain>
    </source>
</reference>
<evidence type="ECO:0000313" key="11">
    <source>
        <dbReference type="Proteomes" id="UP000501812"/>
    </source>
</evidence>
<dbReference type="GO" id="GO:0070181">
    <property type="term" value="F:small ribosomal subunit rRNA binding"/>
    <property type="evidence" value="ECO:0007669"/>
    <property type="project" value="TreeGrafter"/>
</dbReference>
<dbReference type="GO" id="GO:0003735">
    <property type="term" value="F:structural constituent of ribosome"/>
    <property type="evidence" value="ECO:0007669"/>
    <property type="project" value="InterPro"/>
</dbReference>